<reference evidence="3" key="1">
    <citation type="submission" date="2020-06" db="EMBL/GenBank/DDBJ databases">
        <authorList>
            <person name="Onetto C."/>
        </authorList>
    </citation>
    <scope>NUCLEOTIDE SEQUENCE</scope>
</reference>
<organism evidence="3 4">
    <name type="scientific">Aureobasidium vineae</name>
    <dbReference type="NCBI Taxonomy" id="2773715"/>
    <lineage>
        <taxon>Eukaryota</taxon>
        <taxon>Fungi</taxon>
        <taxon>Dikarya</taxon>
        <taxon>Ascomycota</taxon>
        <taxon>Pezizomycotina</taxon>
        <taxon>Dothideomycetes</taxon>
        <taxon>Dothideomycetidae</taxon>
        <taxon>Dothideales</taxon>
        <taxon>Saccotheciaceae</taxon>
        <taxon>Aureobasidium</taxon>
    </lineage>
</organism>
<evidence type="ECO:0000259" key="2">
    <source>
        <dbReference type="Pfam" id="PF19189"/>
    </source>
</evidence>
<dbReference type="Pfam" id="PF19189">
    <property type="entry name" value="Mtf2"/>
    <property type="match status" value="1"/>
</dbReference>
<dbReference type="PANTHER" id="PTHR39468:SF1">
    <property type="entry name" value="MTF2-LIKE C-TERMINAL DOMAIN-CONTAINING PROTEIN"/>
    <property type="match status" value="1"/>
</dbReference>
<evidence type="ECO:0000256" key="1">
    <source>
        <dbReference type="SAM" id="MobiDB-lite"/>
    </source>
</evidence>
<feature type="non-terminal residue" evidence="3">
    <location>
        <position position="506"/>
    </location>
</feature>
<feature type="compositionally biased region" description="Basic and acidic residues" evidence="1">
    <location>
        <begin position="496"/>
        <end position="506"/>
    </location>
</feature>
<dbReference type="InterPro" id="IPR043837">
    <property type="entry name" value="Mtf2-like_C"/>
</dbReference>
<dbReference type="EMBL" id="CAIJEN010000002">
    <property type="protein sequence ID" value="CAD0083445.1"/>
    <property type="molecule type" value="Genomic_DNA"/>
</dbReference>
<sequence>MSGCANAGQALSRGLKSYTSKAAYTLPFLYQTPTLRRYYSALQDLANENAPRPVQNIRLRKSRIAREPTSTTAPSTKKPEYEDFVPFETPGATESAVVQDTVQGESLTGTERNAFAQLEALANAPKRPVARKREPVLSLDDVLNEAITAIGVMEQEQIQRREQNPTPTKKRSRGGAQAAKAAAVQKNPRKSEDDNLSLTTASDTAVSSPKEQKKTDWIPLTREDKRALIALQHSDVTDPMHWSVKRAKDQKEPEPAPQGSKESIFRELARDNKRLLTALHLAPTDTELWDILEKTSSAKSASCTSTALPLPLQQFPRTPQLPNATASVLRTYFPTSNLILAILPRIKQLGPSAYALAATADLYNQLLAFHFRKFSDVGTCNELLQEMEDNVIEPAPSTLKVLDYILNYRNECVNNEKLGQAVKSLFTTEKYRREFAVMERWRAKVEQSLAEQQSRRQRREQRKEMMEAEEVDDEPPRMSHRPLRKEHSYRPLKNLLGKEERPMITS</sequence>
<dbReference type="GO" id="GO:0005739">
    <property type="term" value="C:mitochondrion"/>
    <property type="evidence" value="ECO:0007669"/>
    <property type="project" value="InterPro"/>
</dbReference>
<feature type="compositionally biased region" description="Polar residues" evidence="1">
    <location>
        <begin position="196"/>
        <end position="209"/>
    </location>
</feature>
<feature type="compositionally biased region" description="Low complexity" evidence="1">
    <location>
        <begin position="176"/>
        <end position="186"/>
    </location>
</feature>
<name>A0A9N8J952_9PEZI</name>
<feature type="compositionally biased region" description="Basic and acidic residues" evidence="1">
    <location>
        <begin position="210"/>
        <end position="219"/>
    </location>
</feature>
<dbReference type="Proteomes" id="UP000716446">
    <property type="component" value="Unassembled WGS sequence"/>
</dbReference>
<evidence type="ECO:0000313" key="4">
    <source>
        <dbReference type="Proteomes" id="UP000716446"/>
    </source>
</evidence>
<protein>
    <recommendedName>
        <fullName evidence="2">Mtf2-like C-terminal domain-containing protein</fullName>
    </recommendedName>
</protein>
<keyword evidence="4" id="KW-1185">Reference proteome</keyword>
<dbReference type="AlphaFoldDB" id="A0A9N8J952"/>
<gene>
    <name evidence="3" type="ORF">AWRI4619_LOCUS2012</name>
</gene>
<dbReference type="InterPro" id="IPR040009">
    <property type="entry name" value="Mtf2/C5D6.12-like"/>
</dbReference>
<feature type="domain" description="Mtf2-like C-terminal" evidence="2">
    <location>
        <begin position="282"/>
        <end position="441"/>
    </location>
</feature>
<accession>A0A9N8J952</accession>
<feature type="region of interest" description="Disordered" evidence="1">
    <location>
        <begin position="154"/>
        <end position="219"/>
    </location>
</feature>
<proteinExistence type="predicted"/>
<evidence type="ECO:0000313" key="3">
    <source>
        <dbReference type="EMBL" id="CAD0083445.1"/>
    </source>
</evidence>
<dbReference type="PANTHER" id="PTHR39468">
    <property type="entry name" value="CHROMOSOME 7, WHOLE GENOME SHOTGUN SEQUENCE"/>
    <property type="match status" value="1"/>
</dbReference>
<comment type="caution">
    <text evidence="3">The sequence shown here is derived from an EMBL/GenBank/DDBJ whole genome shotgun (WGS) entry which is preliminary data.</text>
</comment>
<feature type="region of interest" description="Disordered" evidence="1">
    <location>
        <begin position="448"/>
        <end position="506"/>
    </location>
</feature>